<dbReference type="InterPro" id="IPR035892">
    <property type="entry name" value="C2_domain_sf"/>
</dbReference>
<dbReference type="PROSITE" id="PS50004">
    <property type="entry name" value="C2"/>
    <property type="match status" value="1"/>
</dbReference>
<dbReference type="SUPFAM" id="SSF49562">
    <property type="entry name" value="C2 domain (Calcium/lipid-binding domain, CaLB)"/>
    <property type="match status" value="1"/>
</dbReference>
<dbReference type="GO" id="GO:0009738">
    <property type="term" value="P:abscisic acid-activated signaling pathway"/>
    <property type="evidence" value="ECO:0007669"/>
    <property type="project" value="UniProtKB-KW"/>
</dbReference>
<dbReference type="GO" id="GO:0005096">
    <property type="term" value="F:GTPase activator activity"/>
    <property type="evidence" value="ECO:0007669"/>
    <property type="project" value="UniProtKB-KW"/>
</dbReference>
<keyword evidence="10" id="KW-0539">Nucleus</keyword>
<evidence type="ECO:0000256" key="10">
    <source>
        <dbReference type="ARBA" id="ARBA00023242"/>
    </source>
</evidence>
<evidence type="ECO:0000256" key="2">
    <source>
        <dbReference type="ARBA" id="ARBA00004236"/>
    </source>
</evidence>
<dbReference type="PANTHER" id="PTHR45933">
    <property type="entry name" value="PROTEIN C2-DOMAIN ABA-RELATED 4"/>
    <property type="match status" value="1"/>
</dbReference>
<dbReference type="GO" id="GO:0046872">
    <property type="term" value="F:metal ion binding"/>
    <property type="evidence" value="ECO:0007669"/>
    <property type="project" value="UniProtKB-KW"/>
</dbReference>
<evidence type="ECO:0000256" key="8">
    <source>
        <dbReference type="ARBA" id="ARBA00023121"/>
    </source>
</evidence>
<dbReference type="EnsemblPlants" id="Kaladp0089s0134.1.v1.1">
    <property type="protein sequence ID" value="Kaladp0089s0134.1.v1.1"/>
    <property type="gene ID" value="Kaladp0089s0134.v1.1"/>
</dbReference>
<dbReference type="GO" id="GO:0005634">
    <property type="term" value="C:nucleus"/>
    <property type="evidence" value="ECO:0007669"/>
    <property type="project" value="UniProtKB-SubCell"/>
</dbReference>
<dbReference type="Gramene" id="Kaladp0089s0134.2.v1.1">
    <property type="protein sequence ID" value="Kaladp0089s0134.2.v1.1"/>
    <property type="gene ID" value="Kaladp0089s0134.v1.1"/>
</dbReference>
<evidence type="ECO:0000259" key="12">
    <source>
        <dbReference type="PROSITE" id="PS50004"/>
    </source>
</evidence>
<dbReference type="Gramene" id="Kaladp0089s0134.3.v1.1">
    <property type="protein sequence ID" value="Kaladp0089s0134.3.v1.1"/>
    <property type="gene ID" value="Kaladp0089s0134.v1.1"/>
</dbReference>
<keyword evidence="9" id="KW-0472">Membrane</keyword>
<evidence type="ECO:0000256" key="6">
    <source>
        <dbReference type="ARBA" id="ARBA00022723"/>
    </source>
</evidence>
<dbReference type="GO" id="GO:0008289">
    <property type="term" value="F:lipid binding"/>
    <property type="evidence" value="ECO:0007669"/>
    <property type="project" value="UniProtKB-KW"/>
</dbReference>
<comment type="subcellular location">
    <subcellularLocation>
        <location evidence="2">Cell membrane</location>
    </subcellularLocation>
    <subcellularLocation>
        <location evidence="1">Nucleus</location>
    </subcellularLocation>
</comment>
<dbReference type="EnsemblPlants" id="Kaladp0089s0134.2.v1.1">
    <property type="protein sequence ID" value="Kaladp0089s0134.2.v1.1"/>
    <property type="gene ID" value="Kaladp0089s0134.v1.1"/>
</dbReference>
<dbReference type="PRINTS" id="PR00360">
    <property type="entry name" value="C2DOMAIN"/>
</dbReference>
<dbReference type="EnsemblPlants" id="Kaladp0089s0134.3.v1.1">
    <property type="protein sequence ID" value="Kaladp0089s0134.3.v1.1"/>
    <property type="gene ID" value="Kaladp0089s0134.v1.1"/>
</dbReference>
<evidence type="ECO:0000256" key="4">
    <source>
        <dbReference type="ARBA" id="ARBA00022475"/>
    </source>
</evidence>
<dbReference type="EnsemblPlants" id="Kaladp0089s0134.4.v1.1">
    <property type="protein sequence ID" value="Kaladp0089s0134.4.v1.1"/>
    <property type="gene ID" value="Kaladp0089s0134.v1.1"/>
</dbReference>
<keyword evidence="14" id="KW-1185">Reference proteome</keyword>
<dbReference type="Pfam" id="PF00168">
    <property type="entry name" value="C2"/>
    <property type="match status" value="1"/>
</dbReference>
<dbReference type="InterPro" id="IPR000008">
    <property type="entry name" value="C2_dom"/>
</dbReference>
<evidence type="ECO:0000256" key="7">
    <source>
        <dbReference type="ARBA" id="ARBA00022837"/>
    </source>
</evidence>
<name>A0A7N0UXV5_KALFE</name>
<keyword evidence="4" id="KW-1003">Cell membrane</keyword>
<sequence>MGEPVGQLHVTVVKGKTLAVRDFKSSDPYVILKLDDHQVARTKVISSCLNPVWDEEFSFPLAEPAGVLKLEVFDKDRFKSDDKMGHTHISLQPLVTCARLKQVLNVSSGETVLRVTVPDKTNCLARESSICCVDGQITQDAWLRLSDVESGDLQLKLRLVVTSPTPPPP</sequence>
<keyword evidence="3" id="KW-0343">GTPase activation</keyword>
<evidence type="ECO:0000256" key="9">
    <source>
        <dbReference type="ARBA" id="ARBA00023136"/>
    </source>
</evidence>
<dbReference type="Proteomes" id="UP000594263">
    <property type="component" value="Unplaced"/>
</dbReference>
<feature type="domain" description="C2" evidence="12">
    <location>
        <begin position="1"/>
        <end position="104"/>
    </location>
</feature>
<dbReference type="Gene3D" id="2.60.40.150">
    <property type="entry name" value="C2 domain"/>
    <property type="match status" value="1"/>
</dbReference>
<dbReference type="Gramene" id="Kaladp0089s0134.1.v1.1">
    <property type="protein sequence ID" value="Kaladp0089s0134.1.v1.1"/>
    <property type="gene ID" value="Kaladp0089s0134.v1.1"/>
</dbReference>
<reference evidence="13" key="1">
    <citation type="submission" date="2021-01" db="UniProtKB">
        <authorList>
            <consortium name="EnsemblPlants"/>
        </authorList>
    </citation>
    <scope>IDENTIFICATION</scope>
</reference>
<keyword evidence="7" id="KW-0106">Calcium</keyword>
<dbReference type="OMA" id="TRVINSC"/>
<keyword evidence="5" id="KW-0938">Abscisic acid signaling pathway</keyword>
<comment type="similarity">
    <text evidence="11">Belongs to the plant CAR protein family.</text>
</comment>
<dbReference type="AlphaFoldDB" id="A0A7N0UXV5"/>
<evidence type="ECO:0000256" key="3">
    <source>
        <dbReference type="ARBA" id="ARBA00022468"/>
    </source>
</evidence>
<keyword evidence="8" id="KW-0446">Lipid-binding</keyword>
<evidence type="ECO:0000256" key="1">
    <source>
        <dbReference type="ARBA" id="ARBA00004123"/>
    </source>
</evidence>
<keyword evidence="6" id="KW-0479">Metal-binding</keyword>
<protein>
    <recommendedName>
        <fullName evidence="12">C2 domain-containing protein</fullName>
    </recommendedName>
</protein>
<organism evidence="13 14">
    <name type="scientific">Kalanchoe fedtschenkoi</name>
    <name type="common">Lavender scallops</name>
    <name type="synonym">South American air plant</name>
    <dbReference type="NCBI Taxonomy" id="63787"/>
    <lineage>
        <taxon>Eukaryota</taxon>
        <taxon>Viridiplantae</taxon>
        <taxon>Streptophyta</taxon>
        <taxon>Embryophyta</taxon>
        <taxon>Tracheophyta</taxon>
        <taxon>Spermatophyta</taxon>
        <taxon>Magnoliopsida</taxon>
        <taxon>eudicotyledons</taxon>
        <taxon>Gunneridae</taxon>
        <taxon>Pentapetalae</taxon>
        <taxon>Saxifragales</taxon>
        <taxon>Crassulaceae</taxon>
        <taxon>Kalanchoe</taxon>
    </lineage>
</organism>
<proteinExistence type="inferred from homology"/>
<dbReference type="PANTHER" id="PTHR45933:SF6">
    <property type="entry name" value="PROTEIN C2-DOMAIN ABA-RELATED 11"/>
    <property type="match status" value="1"/>
</dbReference>
<dbReference type="SMART" id="SM00239">
    <property type="entry name" value="C2"/>
    <property type="match status" value="1"/>
</dbReference>
<evidence type="ECO:0000313" key="14">
    <source>
        <dbReference type="Proteomes" id="UP000594263"/>
    </source>
</evidence>
<dbReference type="InterPro" id="IPR044562">
    <property type="entry name" value="CAR1-11"/>
</dbReference>
<dbReference type="GO" id="GO:0005886">
    <property type="term" value="C:plasma membrane"/>
    <property type="evidence" value="ECO:0007669"/>
    <property type="project" value="UniProtKB-SubCell"/>
</dbReference>
<evidence type="ECO:0000256" key="5">
    <source>
        <dbReference type="ARBA" id="ARBA00022682"/>
    </source>
</evidence>
<evidence type="ECO:0000313" key="13">
    <source>
        <dbReference type="EnsemblPlants" id="Kaladp0089s0134.2.v1.1"/>
    </source>
</evidence>
<evidence type="ECO:0000256" key="11">
    <source>
        <dbReference type="ARBA" id="ARBA00024037"/>
    </source>
</evidence>
<accession>A0A7N0UXV5</accession>
<dbReference type="Gramene" id="Kaladp0089s0134.4.v1.1">
    <property type="protein sequence ID" value="Kaladp0089s0134.4.v1.1"/>
    <property type="gene ID" value="Kaladp0089s0134.v1.1"/>
</dbReference>